<dbReference type="InterPro" id="IPR001752">
    <property type="entry name" value="Kinesin_motor_dom"/>
</dbReference>
<gene>
    <name evidence="10" type="primary">Kif28p_1</name>
    <name evidence="10" type="ORF">NPIL_366491</name>
</gene>
<evidence type="ECO:0000256" key="8">
    <source>
        <dbReference type="PROSITE-ProRule" id="PRU00283"/>
    </source>
</evidence>
<dbReference type="PROSITE" id="PS00411">
    <property type="entry name" value="KINESIN_MOTOR_1"/>
    <property type="match status" value="1"/>
</dbReference>
<evidence type="ECO:0000313" key="11">
    <source>
        <dbReference type="Proteomes" id="UP000887013"/>
    </source>
</evidence>
<keyword evidence="3" id="KW-0547">Nucleotide-binding</keyword>
<evidence type="ECO:0000259" key="9">
    <source>
        <dbReference type="PROSITE" id="PS50067"/>
    </source>
</evidence>
<comment type="similarity">
    <text evidence="8">Belongs to the TRAFAC class myosin-kinesin ATPase superfamily. Kinesin family.</text>
</comment>
<keyword evidence="2" id="KW-0493">Microtubule</keyword>
<dbReference type="OrthoDB" id="3176171at2759"/>
<evidence type="ECO:0000313" key="10">
    <source>
        <dbReference type="EMBL" id="GFT02807.1"/>
    </source>
</evidence>
<protein>
    <submittedName>
        <fullName evidence="10">Kinesin-like protein</fullName>
    </submittedName>
</protein>
<evidence type="ECO:0000256" key="1">
    <source>
        <dbReference type="ARBA" id="ARBA00004245"/>
    </source>
</evidence>
<evidence type="ECO:0000256" key="6">
    <source>
        <dbReference type="ARBA" id="ARBA00023175"/>
    </source>
</evidence>
<dbReference type="GO" id="GO:0007018">
    <property type="term" value="P:microtubule-based movement"/>
    <property type="evidence" value="ECO:0007669"/>
    <property type="project" value="InterPro"/>
</dbReference>
<dbReference type="Pfam" id="PF00225">
    <property type="entry name" value="Kinesin"/>
    <property type="match status" value="1"/>
</dbReference>
<dbReference type="PANTHER" id="PTHR47968:SF36">
    <property type="entry name" value="KINESIN HEAVY CHAIN ISOFORM X1"/>
    <property type="match status" value="1"/>
</dbReference>
<keyword evidence="7" id="KW-0963">Cytoplasm</keyword>
<dbReference type="GO" id="GO:0005874">
    <property type="term" value="C:microtubule"/>
    <property type="evidence" value="ECO:0007669"/>
    <property type="project" value="UniProtKB-KW"/>
</dbReference>
<dbReference type="InterPro" id="IPR027417">
    <property type="entry name" value="P-loop_NTPase"/>
</dbReference>
<evidence type="ECO:0000256" key="4">
    <source>
        <dbReference type="ARBA" id="ARBA00022840"/>
    </source>
</evidence>
<organism evidence="10 11">
    <name type="scientific">Nephila pilipes</name>
    <name type="common">Giant wood spider</name>
    <name type="synonym">Nephila maculata</name>
    <dbReference type="NCBI Taxonomy" id="299642"/>
    <lineage>
        <taxon>Eukaryota</taxon>
        <taxon>Metazoa</taxon>
        <taxon>Ecdysozoa</taxon>
        <taxon>Arthropoda</taxon>
        <taxon>Chelicerata</taxon>
        <taxon>Arachnida</taxon>
        <taxon>Araneae</taxon>
        <taxon>Araneomorphae</taxon>
        <taxon>Entelegynae</taxon>
        <taxon>Araneoidea</taxon>
        <taxon>Nephilidae</taxon>
        <taxon>Nephila</taxon>
    </lineage>
</organism>
<dbReference type="InterPro" id="IPR019821">
    <property type="entry name" value="Kinesin_motor_CS"/>
</dbReference>
<evidence type="ECO:0000256" key="7">
    <source>
        <dbReference type="ARBA" id="ARBA00023212"/>
    </source>
</evidence>
<dbReference type="InterPro" id="IPR036961">
    <property type="entry name" value="Kinesin_motor_dom_sf"/>
</dbReference>
<dbReference type="Gene3D" id="3.40.850.10">
    <property type="entry name" value="Kinesin motor domain"/>
    <property type="match status" value="1"/>
</dbReference>
<dbReference type="EMBL" id="BMAW01102136">
    <property type="protein sequence ID" value="GFT02807.1"/>
    <property type="molecule type" value="Genomic_DNA"/>
</dbReference>
<dbReference type="Proteomes" id="UP000887013">
    <property type="component" value="Unassembled WGS sequence"/>
</dbReference>
<dbReference type="InterPro" id="IPR027640">
    <property type="entry name" value="Kinesin-like_fam"/>
</dbReference>
<evidence type="ECO:0000256" key="2">
    <source>
        <dbReference type="ARBA" id="ARBA00022701"/>
    </source>
</evidence>
<keyword evidence="7" id="KW-0206">Cytoskeleton</keyword>
<feature type="domain" description="Kinesin motor" evidence="9">
    <location>
        <begin position="1"/>
        <end position="110"/>
    </location>
</feature>
<keyword evidence="6" id="KW-0505">Motor protein</keyword>
<name>A0A8X6N9Q5_NEPPI</name>
<dbReference type="PROSITE" id="PS50067">
    <property type="entry name" value="KINESIN_MOTOR_2"/>
    <property type="match status" value="1"/>
</dbReference>
<evidence type="ECO:0000256" key="5">
    <source>
        <dbReference type="ARBA" id="ARBA00023054"/>
    </source>
</evidence>
<comment type="caution">
    <text evidence="8">Lacks conserved residue(s) required for the propagation of feature annotation.</text>
</comment>
<proteinExistence type="inferred from homology"/>
<dbReference type="GO" id="GO:0003777">
    <property type="term" value="F:microtubule motor activity"/>
    <property type="evidence" value="ECO:0007669"/>
    <property type="project" value="InterPro"/>
</dbReference>
<dbReference type="GO" id="GO:0008017">
    <property type="term" value="F:microtubule binding"/>
    <property type="evidence" value="ECO:0007669"/>
    <property type="project" value="InterPro"/>
</dbReference>
<comment type="caution">
    <text evidence="10">The sequence shown here is derived from an EMBL/GenBank/DDBJ whole genome shotgun (WGS) entry which is preliminary data.</text>
</comment>
<dbReference type="SUPFAM" id="SSF52540">
    <property type="entry name" value="P-loop containing nucleoside triphosphate hydrolases"/>
    <property type="match status" value="1"/>
</dbReference>
<keyword evidence="11" id="KW-1185">Reference proteome</keyword>
<evidence type="ECO:0000256" key="3">
    <source>
        <dbReference type="ARBA" id="ARBA00022741"/>
    </source>
</evidence>
<dbReference type="PANTHER" id="PTHR47968">
    <property type="entry name" value="CENTROMERE PROTEIN E"/>
    <property type="match status" value="1"/>
</dbReference>
<accession>A0A8X6N9Q5</accession>
<reference evidence="10" key="1">
    <citation type="submission" date="2020-08" db="EMBL/GenBank/DDBJ databases">
        <title>Multicomponent nature underlies the extraordinary mechanical properties of spider dragline silk.</title>
        <authorList>
            <person name="Kono N."/>
            <person name="Nakamura H."/>
            <person name="Mori M."/>
            <person name="Yoshida Y."/>
            <person name="Ohtoshi R."/>
            <person name="Malay A.D."/>
            <person name="Moran D.A.P."/>
            <person name="Tomita M."/>
            <person name="Numata K."/>
            <person name="Arakawa K."/>
        </authorList>
    </citation>
    <scope>NUCLEOTIDE SEQUENCE</scope>
</reference>
<sequence>MNATSSRAHTIVGITLIQKSRNVKGQETSKTSVVNLVDLAGSERASATGATGDRLKESAAINQSLSCLGNCIHSLAERATGRNVRGNSSSFTQFICIIIDKYIILNVKFH</sequence>
<keyword evidence="4" id="KW-0067">ATP-binding</keyword>
<comment type="subcellular location">
    <subcellularLocation>
        <location evidence="1">Cytoplasm</location>
        <location evidence="1">Cytoskeleton</location>
    </subcellularLocation>
</comment>
<dbReference type="GO" id="GO:0005524">
    <property type="term" value="F:ATP binding"/>
    <property type="evidence" value="ECO:0007669"/>
    <property type="project" value="UniProtKB-KW"/>
</dbReference>
<keyword evidence="5" id="KW-0175">Coiled coil</keyword>
<dbReference type="AlphaFoldDB" id="A0A8X6N9Q5"/>